<evidence type="ECO:0000313" key="7">
    <source>
        <dbReference type="EMBL" id="MBB6731765.1"/>
    </source>
</evidence>
<dbReference type="SUPFAM" id="SSF51206">
    <property type="entry name" value="cAMP-binding domain-like"/>
    <property type="match status" value="1"/>
</dbReference>
<evidence type="ECO:0000256" key="2">
    <source>
        <dbReference type="ARBA" id="ARBA00023125"/>
    </source>
</evidence>
<dbReference type="CDD" id="cd00038">
    <property type="entry name" value="CAP_ED"/>
    <property type="match status" value="1"/>
</dbReference>
<dbReference type="Gene3D" id="2.60.120.10">
    <property type="entry name" value="Jelly Rolls"/>
    <property type="match status" value="1"/>
</dbReference>
<dbReference type="GO" id="GO:0005829">
    <property type="term" value="C:cytosol"/>
    <property type="evidence" value="ECO:0007669"/>
    <property type="project" value="TreeGrafter"/>
</dbReference>
<keyword evidence="3" id="KW-0010">Activator</keyword>
<evidence type="ECO:0000256" key="4">
    <source>
        <dbReference type="ARBA" id="ARBA00023163"/>
    </source>
</evidence>
<keyword evidence="1" id="KW-0805">Transcription regulation</keyword>
<evidence type="ECO:0000259" key="5">
    <source>
        <dbReference type="PROSITE" id="PS50042"/>
    </source>
</evidence>
<keyword evidence="2" id="KW-0238">DNA-binding</keyword>
<dbReference type="InterPro" id="IPR000595">
    <property type="entry name" value="cNMP-bd_dom"/>
</dbReference>
<dbReference type="Proteomes" id="UP000564644">
    <property type="component" value="Unassembled WGS sequence"/>
</dbReference>
<protein>
    <submittedName>
        <fullName evidence="7">Crp/Fnr family transcriptional regulator</fullName>
    </submittedName>
</protein>
<dbReference type="InterPro" id="IPR018490">
    <property type="entry name" value="cNMP-bd_dom_sf"/>
</dbReference>
<gene>
    <name evidence="7" type="ORF">H7C18_12660</name>
</gene>
<evidence type="ECO:0000313" key="8">
    <source>
        <dbReference type="Proteomes" id="UP000564644"/>
    </source>
</evidence>
<dbReference type="EMBL" id="JACJVO010000015">
    <property type="protein sequence ID" value="MBB6731765.1"/>
    <property type="molecule type" value="Genomic_DNA"/>
</dbReference>
<dbReference type="Pfam" id="PF00027">
    <property type="entry name" value="cNMP_binding"/>
    <property type="match status" value="1"/>
</dbReference>
<dbReference type="Pfam" id="PF13545">
    <property type="entry name" value="HTH_Crp_2"/>
    <property type="match status" value="1"/>
</dbReference>
<evidence type="ECO:0000256" key="3">
    <source>
        <dbReference type="ARBA" id="ARBA00023159"/>
    </source>
</evidence>
<dbReference type="GO" id="GO:0003700">
    <property type="term" value="F:DNA-binding transcription factor activity"/>
    <property type="evidence" value="ECO:0007669"/>
    <property type="project" value="TreeGrafter"/>
</dbReference>
<dbReference type="InterPro" id="IPR014710">
    <property type="entry name" value="RmlC-like_jellyroll"/>
</dbReference>
<dbReference type="AlphaFoldDB" id="A0A7X0SKM9"/>
<dbReference type="PANTHER" id="PTHR24567">
    <property type="entry name" value="CRP FAMILY TRANSCRIPTIONAL REGULATORY PROTEIN"/>
    <property type="match status" value="1"/>
</dbReference>
<dbReference type="InterPro" id="IPR050397">
    <property type="entry name" value="Env_Response_Regulators"/>
</dbReference>
<reference evidence="7 8" key="1">
    <citation type="submission" date="2020-08" db="EMBL/GenBank/DDBJ databases">
        <title>Cohnella phylogeny.</title>
        <authorList>
            <person name="Dunlap C."/>
        </authorList>
    </citation>
    <scope>NUCLEOTIDE SEQUENCE [LARGE SCALE GENOMIC DNA]</scope>
    <source>
        <strain evidence="7 8">CBP 2801</strain>
    </source>
</reference>
<dbReference type="GO" id="GO:0003677">
    <property type="term" value="F:DNA binding"/>
    <property type="evidence" value="ECO:0007669"/>
    <property type="project" value="UniProtKB-KW"/>
</dbReference>
<proteinExistence type="predicted"/>
<dbReference type="PANTHER" id="PTHR24567:SF26">
    <property type="entry name" value="REGULATORY PROTEIN YEIL"/>
    <property type="match status" value="1"/>
</dbReference>
<organism evidence="7 8">
    <name type="scientific">Cohnella zeiphila</name>
    <dbReference type="NCBI Taxonomy" id="2761120"/>
    <lineage>
        <taxon>Bacteria</taxon>
        <taxon>Bacillati</taxon>
        <taxon>Bacillota</taxon>
        <taxon>Bacilli</taxon>
        <taxon>Bacillales</taxon>
        <taxon>Paenibacillaceae</taxon>
        <taxon>Cohnella</taxon>
    </lineage>
</organism>
<dbReference type="SMART" id="SM00419">
    <property type="entry name" value="HTH_CRP"/>
    <property type="match status" value="1"/>
</dbReference>
<dbReference type="Gene3D" id="1.10.10.10">
    <property type="entry name" value="Winged helix-like DNA-binding domain superfamily/Winged helix DNA-binding domain"/>
    <property type="match status" value="1"/>
</dbReference>
<evidence type="ECO:0000259" key="6">
    <source>
        <dbReference type="PROSITE" id="PS51063"/>
    </source>
</evidence>
<sequence length="233" mass="26517">MEIKAERTRLLQRFPSLAGLSDDQWEQAHPFVRTFPAKSRLFQKEEGERYGLFLLSGSVRITRIGEDGGESMLQLLSAGQVCSLLVLSGLSGRDYPGEMVAETEAEAMFVAKESFLRWVKELEPFRRWFFGDLLDNILQLGERMDARPSEPLDRRLAAALLRGTSEREPVLHATHQELAAEIGSAREVVTRALQRFREAGWLETGRGWLQVVRRDELSSLLGDEVTEKRKDSR</sequence>
<accession>A0A7X0SKM9</accession>
<dbReference type="InterPro" id="IPR036390">
    <property type="entry name" value="WH_DNA-bd_sf"/>
</dbReference>
<keyword evidence="8" id="KW-1185">Reference proteome</keyword>
<dbReference type="InterPro" id="IPR012318">
    <property type="entry name" value="HTH_CRP"/>
</dbReference>
<dbReference type="InterPro" id="IPR036388">
    <property type="entry name" value="WH-like_DNA-bd_sf"/>
</dbReference>
<comment type="caution">
    <text evidence="7">The sequence shown here is derived from an EMBL/GenBank/DDBJ whole genome shotgun (WGS) entry which is preliminary data.</text>
</comment>
<dbReference type="PROSITE" id="PS51063">
    <property type="entry name" value="HTH_CRP_2"/>
    <property type="match status" value="1"/>
</dbReference>
<feature type="domain" description="HTH crp-type" evidence="6">
    <location>
        <begin position="150"/>
        <end position="215"/>
    </location>
</feature>
<dbReference type="PROSITE" id="PS50042">
    <property type="entry name" value="CNMP_BINDING_3"/>
    <property type="match status" value="1"/>
</dbReference>
<feature type="domain" description="Cyclic nucleotide-binding" evidence="5">
    <location>
        <begin position="33"/>
        <end position="136"/>
    </location>
</feature>
<dbReference type="SUPFAM" id="SSF46785">
    <property type="entry name" value="Winged helix' DNA-binding domain"/>
    <property type="match status" value="1"/>
</dbReference>
<dbReference type="RefSeq" id="WP_185129437.1">
    <property type="nucleotide sequence ID" value="NZ_JACJVO010000015.1"/>
</dbReference>
<evidence type="ECO:0000256" key="1">
    <source>
        <dbReference type="ARBA" id="ARBA00023015"/>
    </source>
</evidence>
<name>A0A7X0SKM9_9BACL</name>
<keyword evidence="4" id="KW-0804">Transcription</keyword>